<protein>
    <submittedName>
        <fullName evidence="7">LysR family transcriptional regulator</fullName>
    </submittedName>
</protein>
<dbReference type="Gene3D" id="1.10.10.10">
    <property type="entry name" value="Winged helix-like DNA-binding domain superfamily/Winged helix DNA-binding domain"/>
    <property type="match status" value="1"/>
</dbReference>
<comment type="caution">
    <text evidence="7">The sequence shown here is derived from an EMBL/GenBank/DDBJ whole genome shotgun (WGS) entry which is preliminary data.</text>
</comment>
<dbReference type="InterPro" id="IPR036390">
    <property type="entry name" value="WH_DNA-bd_sf"/>
</dbReference>
<accession>A0A3A1YPR6</accession>
<dbReference type="FunFam" id="1.10.10.10:FF:000001">
    <property type="entry name" value="LysR family transcriptional regulator"/>
    <property type="match status" value="1"/>
</dbReference>
<proteinExistence type="inferred from homology"/>
<dbReference type="PANTHER" id="PTHR30293:SF0">
    <property type="entry name" value="NITROGEN ASSIMILATION REGULATORY PROTEIN NAC"/>
    <property type="match status" value="1"/>
</dbReference>
<evidence type="ECO:0000256" key="5">
    <source>
        <dbReference type="ARBA" id="ARBA00023163"/>
    </source>
</evidence>
<dbReference type="SUPFAM" id="SSF46785">
    <property type="entry name" value="Winged helix' DNA-binding domain"/>
    <property type="match status" value="1"/>
</dbReference>
<dbReference type="GO" id="GO:2000142">
    <property type="term" value="P:regulation of DNA-templated transcription initiation"/>
    <property type="evidence" value="ECO:0007669"/>
    <property type="project" value="TreeGrafter"/>
</dbReference>
<dbReference type="AlphaFoldDB" id="A0A3A1YPR6"/>
<dbReference type="SUPFAM" id="SSF53850">
    <property type="entry name" value="Periplasmic binding protein-like II"/>
    <property type="match status" value="1"/>
</dbReference>
<dbReference type="Gene3D" id="3.40.190.290">
    <property type="match status" value="1"/>
</dbReference>
<dbReference type="EMBL" id="NQYH01000014">
    <property type="protein sequence ID" value="RIY39605.1"/>
    <property type="molecule type" value="Genomic_DNA"/>
</dbReference>
<dbReference type="PANTHER" id="PTHR30293">
    <property type="entry name" value="TRANSCRIPTIONAL REGULATORY PROTEIN NAC-RELATED"/>
    <property type="match status" value="1"/>
</dbReference>
<evidence type="ECO:0000313" key="8">
    <source>
        <dbReference type="Proteomes" id="UP000266206"/>
    </source>
</evidence>
<dbReference type="InterPro" id="IPR005119">
    <property type="entry name" value="LysR_subst-bd"/>
</dbReference>
<keyword evidence="4" id="KW-0010">Activator</keyword>
<dbReference type="Pfam" id="PF03466">
    <property type="entry name" value="LysR_substrate"/>
    <property type="match status" value="1"/>
</dbReference>
<dbReference type="PROSITE" id="PS50931">
    <property type="entry name" value="HTH_LYSR"/>
    <property type="match status" value="1"/>
</dbReference>
<evidence type="ECO:0000259" key="6">
    <source>
        <dbReference type="PROSITE" id="PS50931"/>
    </source>
</evidence>
<keyword evidence="5" id="KW-0804">Transcription</keyword>
<organism evidence="7 8">
    <name type="scientific">Neopusillimonas maritima</name>
    <dbReference type="NCBI Taxonomy" id="2026239"/>
    <lineage>
        <taxon>Bacteria</taxon>
        <taxon>Pseudomonadati</taxon>
        <taxon>Pseudomonadota</taxon>
        <taxon>Betaproteobacteria</taxon>
        <taxon>Burkholderiales</taxon>
        <taxon>Alcaligenaceae</taxon>
        <taxon>Neopusillimonas</taxon>
    </lineage>
</organism>
<evidence type="ECO:0000256" key="2">
    <source>
        <dbReference type="ARBA" id="ARBA00023015"/>
    </source>
</evidence>
<keyword evidence="3" id="KW-0238">DNA-binding</keyword>
<sequence>MEPRLLEYMLRVAELGSINKAAADLHVSQPALSRHIAALEREMGTKLFQRSQGGVKLTDSGKLLADKARPLLRQLSIIKEQVGEMAAGQLSIGIPPSWNQVFTTQYISQLVQRHPDIKLRVHEGVSHILREQMLAGILDLCVIPFDFAPPTGFKQTPLAREPLVIVGGKDSGLSPDSPVFLNKLDGVKLILPGRPNQLRVQIEHMLARKGLRFNGAVETDTLSLCLQLAKEGFGLTVVPACAVSTSILDQSIHWSPIKRIYLTWSLFENQSRSHSQAVREGKKLLFETIQNAVEKKNWYGLEPLGVLAKMASGSAPQPA</sequence>
<gene>
    <name evidence="7" type="ORF">CJP73_13395</name>
</gene>
<comment type="similarity">
    <text evidence="1">Belongs to the LysR transcriptional regulatory family.</text>
</comment>
<dbReference type="InterPro" id="IPR000847">
    <property type="entry name" value="LysR_HTH_N"/>
</dbReference>
<keyword evidence="2" id="KW-0805">Transcription regulation</keyword>
<evidence type="ECO:0000313" key="7">
    <source>
        <dbReference type="EMBL" id="RIY39605.1"/>
    </source>
</evidence>
<dbReference type="GO" id="GO:0003677">
    <property type="term" value="F:DNA binding"/>
    <property type="evidence" value="ECO:0007669"/>
    <property type="project" value="UniProtKB-KW"/>
</dbReference>
<feature type="domain" description="HTH lysR-type" evidence="6">
    <location>
        <begin position="1"/>
        <end position="58"/>
    </location>
</feature>
<reference evidence="7 8" key="1">
    <citation type="submission" date="2017-08" db="EMBL/GenBank/DDBJ databases">
        <title>Pusillimonas indicus sp. nov., a member of the family Alcaligenaceae isolated from surface seawater.</title>
        <authorList>
            <person name="Li J."/>
        </authorList>
    </citation>
    <scope>NUCLEOTIDE SEQUENCE [LARGE SCALE GENOMIC DNA]</scope>
    <source>
        <strain evidence="7 8">L52-1-41</strain>
    </source>
</reference>
<evidence type="ECO:0000256" key="3">
    <source>
        <dbReference type="ARBA" id="ARBA00023125"/>
    </source>
</evidence>
<dbReference type="Proteomes" id="UP000266206">
    <property type="component" value="Unassembled WGS sequence"/>
</dbReference>
<dbReference type="PRINTS" id="PR00039">
    <property type="entry name" value="HTHLYSR"/>
</dbReference>
<dbReference type="OrthoDB" id="8587114at2"/>
<evidence type="ECO:0000256" key="1">
    <source>
        <dbReference type="ARBA" id="ARBA00009437"/>
    </source>
</evidence>
<dbReference type="GO" id="GO:0003700">
    <property type="term" value="F:DNA-binding transcription factor activity"/>
    <property type="evidence" value="ECO:0007669"/>
    <property type="project" value="InterPro"/>
</dbReference>
<evidence type="ECO:0000256" key="4">
    <source>
        <dbReference type="ARBA" id="ARBA00023159"/>
    </source>
</evidence>
<name>A0A3A1YPR6_9BURK</name>
<dbReference type="InterPro" id="IPR036388">
    <property type="entry name" value="WH-like_DNA-bd_sf"/>
</dbReference>
<dbReference type="Pfam" id="PF00126">
    <property type="entry name" value="HTH_1"/>
    <property type="match status" value="1"/>
</dbReference>